<proteinExistence type="predicted"/>
<dbReference type="InterPro" id="IPR009097">
    <property type="entry name" value="Cyclic_Pdiesterase"/>
</dbReference>
<dbReference type="EMBL" id="FRAS01000021">
    <property type="protein sequence ID" value="SHL78499.1"/>
    <property type="molecule type" value="Genomic_DNA"/>
</dbReference>
<accession>A0A1M7DH46</accession>
<dbReference type="Gene3D" id="3.90.1140.10">
    <property type="entry name" value="Cyclic phosphodiesterase"/>
    <property type="match status" value="1"/>
</dbReference>
<organism evidence="1 2">
    <name type="scientific">Hymenobacter psychrotolerans DSM 18569</name>
    <dbReference type="NCBI Taxonomy" id="1121959"/>
    <lineage>
        <taxon>Bacteria</taxon>
        <taxon>Pseudomonadati</taxon>
        <taxon>Bacteroidota</taxon>
        <taxon>Cytophagia</taxon>
        <taxon>Cytophagales</taxon>
        <taxon>Hymenobacteraceae</taxon>
        <taxon>Hymenobacter</taxon>
    </lineage>
</organism>
<name>A0A1M7DH46_9BACT</name>
<gene>
    <name evidence="1" type="ORF">SAMN02746009_03373</name>
</gene>
<dbReference type="OrthoDB" id="793003at2"/>
<dbReference type="Pfam" id="PF13563">
    <property type="entry name" value="2_5_RNA_ligase2"/>
    <property type="match status" value="1"/>
</dbReference>
<dbReference type="Proteomes" id="UP000183947">
    <property type="component" value="Unassembled WGS sequence"/>
</dbReference>
<dbReference type="SUPFAM" id="SSF55144">
    <property type="entry name" value="LigT-like"/>
    <property type="match status" value="1"/>
</dbReference>
<evidence type="ECO:0000313" key="2">
    <source>
        <dbReference type="Proteomes" id="UP000183947"/>
    </source>
</evidence>
<dbReference type="STRING" id="1121959.SAMN02746009_03373"/>
<reference evidence="2" key="1">
    <citation type="submission" date="2016-11" db="EMBL/GenBank/DDBJ databases">
        <authorList>
            <person name="Varghese N."/>
            <person name="Submissions S."/>
        </authorList>
    </citation>
    <scope>NUCLEOTIDE SEQUENCE [LARGE SCALE GENOMIC DNA]</scope>
    <source>
        <strain evidence="2">DSM 18569</strain>
    </source>
</reference>
<dbReference type="RefSeq" id="WP_073287703.1">
    <property type="nucleotide sequence ID" value="NZ_FRAS01000021.1"/>
</dbReference>
<dbReference type="AlphaFoldDB" id="A0A1M7DH46"/>
<dbReference type="GO" id="GO:0016874">
    <property type="term" value="F:ligase activity"/>
    <property type="evidence" value="ECO:0007669"/>
    <property type="project" value="UniProtKB-KW"/>
</dbReference>
<keyword evidence="2" id="KW-1185">Reference proteome</keyword>
<keyword evidence="1" id="KW-0436">Ligase</keyword>
<evidence type="ECO:0000313" key="1">
    <source>
        <dbReference type="EMBL" id="SHL78499.1"/>
    </source>
</evidence>
<sequence length="171" mass="19406">MPDYSAPLILTLALDADSQRFFDELRSRYFPPERNFLQAHLTLFHHLPGPDFNAIASQLTTLATQLQPLALAVTGLRFLGRGVAYTLENQELRTLHKELQTLWHPHLTPQDQQKLQPHITVQNKVEPAVARTLHQELAASFQPFEATGTGLQLWAYRGGPWEALQTFPFAE</sequence>
<protein>
    <submittedName>
        <fullName evidence="1">2'-5' RNA ligase</fullName>
    </submittedName>
</protein>